<reference evidence="4" key="1">
    <citation type="submission" date="2023-07" db="EMBL/GenBank/DDBJ databases">
        <title>Novel species in the genus Lipingzhangella isolated from Sambhar Salt Lake.</title>
        <authorList>
            <person name="Jiya N."/>
            <person name="Kajale S."/>
            <person name="Sharma A."/>
        </authorList>
    </citation>
    <scope>NUCLEOTIDE SEQUENCE [LARGE SCALE GENOMIC DNA]</scope>
    <source>
        <strain evidence="4">LS1_29</strain>
    </source>
</reference>
<comment type="caution">
    <text evidence="3">The sequence shown here is derived from an EMBL/GenBank/DDBJ whole genome shotgun (WGS) entry which is preliminary data.</text>
</comment>
<keyword evidence="4" id="KW-1185">Reference proteome</keyword>
<organism evidence="3 4">
    <name type="scientific">Lipingzhangella rawalii</name>
    <dbReference type="NCBI Taxonomy" id="2055835"/>
    <lineage>
        <taxon>Bacteria</taxon>
        <taxon>Bacillati</taxon>
        <taxon>Actinomycetota</taxon>
        <taxon>Actinomycetes</taxon>
        <taxon>Streptosporangiales</taxon>
        <taxon>Nocardiopsidaceae</taxon>
        <taxon>Lipingzhangella</taxon>
    </lineage>
</organism>
<proteinExistence type="predicted"/>
<keyword evidence="2" id="KW-0472">Membrane</keyword>
<protein>
    <submittedName>
        <fullName evidence="3">Uncharacterized protein</fullName>
    </submittedName>
</protein>
<dbReference type="Proteomes" id="UP001250214">
    <property type="component" value="Unassembled WGS sequence"/>
</dbReference>
<sequence>MSHLGPPDPNDDPHHAVSPWAGEQFPGGFPHRGPAEGSPPEQVPAPQVGGWQPLGAPGPALEPQIAVLGDITVTATQVITPAGTFPLRGSVWSVHDLTHVERPIPTWAIVLSIVGFFFVCVFSLLLLAVRETVVRGHIQVRVRSGEHDHTTTVPVHSVPQAQHVHAQVNYLRHAAMS</sequence>
<evidence type="ECO:0000256" key="2">
    <source>
        <dbReference type="SAM" id="Phobius"/>
    </source>
</evidence>
<feature type="region of interest" description="Disordered" evidence="1">
    <location>
        <begin position="1"/>
        <end position="55"/>
    </location>
</feature>
<name>A0ABU2H6Y5_9ACTN</name>
<gene>
    <name evidence="3" type="ORF">RIF23_12230</name>
</gene>
<keyword evidence="2" id="KW-0812">Transmembrane</keyword>
<dbReference type="EMBL" id="JAVLVT010000005">
    <property type="protein sequence ID" value="MDS1271066.1"/>
    <property type="molecule type" value="Genomic_DNA"/>
</dbReference>
<accession>A0ABU2H6Y5</accession>
<evidence type="ECO:0000313" key="3">
    <source>
        <dbReference type="EMBL" id="MDS1271066.1"/>
    </source>
</evidence>
<keyword evidence="2" id="KW-1133">Transmembrane helix</keyword>
<evidence type="ECO:0000313" key="4">
    <source>
        <dbReference type="Proteomes" id="UP001250214"/>
    </source>
</evidence>
<dbReference type="RefSeq" id="WP_310912617.1">
    <property type="nucleotide sequence ID" value="NZ_JAVLVT010000005.1"/>
</dbReference>
<feature type="transmembrane region" description="Helical" evidence="2">
    <location>
        <begin position="107"/>
        <end position="129"/>
    </location>
</feature>
<evidence type="ECO:0000256" key="1">
    <source>
        <dbReference type="SAM" id="MobiDB-lite"/>
    </source>
</evidence>